<dbReference type="AlphaFoldDB" id="A0A2I2G7M6"/>
<accession>A0A2I2G7M6</accession>
<dbReference type="Gene3D" id="2.60.260.20">
    <property type="entry name" value="Urease metallochaperone UreE, N-terminal domain"/>
    <property type="match status" value="1"/>
</dbReference>
<dbReference type="InterPro" id="IPR008971">
    <property type="entry name" value="HSP40/DnaJ_pept-bd"/>
</dbReference>
<dbReference type="Pfam" id="PF01556">
    <property type="entry name" value="DnaJ_C"/>
    <property type="match status" value="1"/>
</dbReference>
<evidence type="ECO:0000256" key="3">
    <source>
        <dbReference type="SAM" id="MobiDB-lite"/>
    </source>
</evidence>
<dbReference type="EMBL" id="MSFO01000004">
    <property type="protein sequence ID" value="PLB48853.1"/>
    <property type="molecule type" value="Genomic_DNA"/>
</dbReference>
<reference evidence="5 6" key="1">
    <citation type="submission" date="2016-12" db="EMBL/GenBank/DDBJ databases">
        <title>The genomes of Aspergillus section Nigri reveals drivers in fungal speciation.</title>
        <authorList>
            <consortium name="DOE Joint Genome Institute"/>
            <person name="Vesth T.C."/>
            <person name="Nybo J."/>
            <person name="Theobald S."/>
            <person name="Brandl J."/>
            <person name="Frisvad J.C."/>
            <person name="Nielsen K.F."/>
            <person name="Lyhne E.K."/>
            <person name="Kogle M.E."/>
            <person name="Kuo A."/>
            <person name="Riley R."/>
            <person name="Clum A."/>
            <person name="Nolan M."/>
            <person name="Lipzen A."/>
            <person name="Salamov A."/>
            <person name="Henrissat B."/>
            <person name="Wiebenga A."/>
            <person name="De Vries R.P."/>
            <person name="Grigoriev I.V."/>
            <person name="Mortensen U.H."/>
            <person name="Andersen M.R."/>
            <person name="Baker S.E."/>
        </authorList>
    </citation>
    <scope>NUCLEOTIDE SEQUENCE [LARGE SCALE GENOMIC DNA]</scope>
    <source>
        <strain evidence="5 6">IBT 23096</strain>
    </source>
</reference>
<name>A0A2I2G7M6_9EURO</name>
<dbReference type="SUPFAM" id="SSF49493">
    <property type="entry name" value="HSP40/DnaJ peptide-binding domain"/>
    <property type="match status" value="1"/>
</dbReference>
<evidence type="ECO:0000313" key="5">
    <source>
        <dbReference type="EMBL" id="PLB48853.1"/>
    </source>
</evidence>
<organism evidence="5 6">
    <name type="scientific">Aspergillus steynii IBT 23096</name>
    <dbReference type="NCBI Taxonomy" id="1392250"/>
    <lineage>
        <taxon>Eukaryota</taxon>
        <taxon>Fungi</taxon>
        <taxon>Dikarya</taxon>
        <taxon>Ascomycota</taxon>
        <taxon>Pezizomycotina</taxon>
        <taxon>Eurotiomycetes</taxon>
        <taxon>Eurotiomycetidae</taxon>
        <taxon>Eurotiales</taxon>
        <taxon>Aspergillaceae</taxon>
        <taxon>Aspergillus</taxon>
        <taxon>Aspergillus subgen. Circumdati</taxon>
    </lineage>
</organism>
<dbReference type="GO" id="GO:0005829">
    <property type="term" value="C:cytosol"/>
    <property type="evidence" value="ECO:0007669"/>
    <property type="project" value="TreeGrafter"/>
</dbReference>
<dbReference type="PANTHER" id="PTHR24078">
    <property type="entry name" value="DNAJ HOMOLOG SUBFAMILY C MEMBER"/>
    <property type="match status" value="1"/>
</dbReference>
<dbReference type="InterPro" id="IPR002939">
    <property type="entry name" value="DnaJ_C"/>
</dbReference>
<evidence type="ECO:0000256" key="2">
    <source>
        <dbReference type="SAM" id="Coils"/>
    </source>
</evidence>
<gene>
    <name evidence="5" type="ORF">P170DRAFT_509518</name>
</gene>
<dbReference type="RefSeq" id="XP_024704155.1">
    <property type="nucleotide sequence ID" value="XM_024854684.1"/>
</dbReference>
<sequence>MALEKSKPPARNNLNAEEVYSGAGFHPFLIEMQDKTIQHLWNARRALMGDTPDTLGDPDLEDADIDARVEKAQHRQREQRKTQMHKATLLIKNLDQLEDISQKLRQQNSSLKVVASVWKRQLLNAGLQPKSIVHRPLEPVDPSANATDNPVSASHDTPSSTAPEPEVVGQGYTLSTNSIPVDIQDSSAAEDDDADTVLSTTNLESSTRGLFPSTQTQIICFPVPVANWTGSSPAFEYAFSDNILITPNALYNPGIRNHPAAPRSKTVNARSGNRKIAISISADHPATVQRLDHDKIIYPETQRYSIGYTQSNGNGQLELPLPLTLEEMFTGVTKEATFFRIQGREKNGALKRRRVTMKLTIDPGVRGGRTMRYENGGNITTTGPQDVCFTVYEIEHPIYQRDHSTLKMFYRGRHIRECNLITFTSVDGVDDAC</sequence>
<feature type="coiled-coil region" evidence="2">
    <location>
        <begin position="87"/>
        <end position="114"/>
    </location>
</feature>
<keyword evidence="2" id="KW-0175">Coiled coil</keyword>
<evidence type="ECO:0000256" key="1">
    <source>
        <dbReference type="ARBA" id="ARBA00023186"/>
    </source>
</evidence>
<dbReference type="GO" id="GO:0051082">
    <property type="term" value="F:unfolded protein binding"/>
    <property type="evidence" value="ECO:0007669"/>
    <property type="project" value="InterPro"/>
</dbReference>
<dbReference type="InterPro" id="IPR051339">
    <property type="entry name" value="DnaJ_subfamily_B"/>
</dbReference>
<comment type="caution">
    <text evidence="5">The sequence shown here is derived from an EMBL/GenBank/DDBJ whole genome shotgun (WGS) entry which is preliminary data.</text>
</comment>
<proteinExistence type="predicted"/>
<dbReference type="GO" id="GO:0006457">
    <property type="term" value="P:protein folding"/>
    <property type="evidence" value="ECO:0007669"/>
    <property type="project" value="InterPro"/>
</dbReference>
<dbReference type="VEuPathDB" id="FungiDB:P170DRAFT_509518"/>
<keyword evidence="1" id="KW-0143">Chaperone</keyword>
<dbReference type="GeneID" id="36562390"/>
<dbReference type="Proteomes" id="UP000234275">
    <property type="component" value="Unassembled WGS sequence"/>
</dbReference>
<evidence type="ECO:0000259" key="4">
    <source>
        <dbReference type="Pfam" id="PF01556"/>
    </source>
</evidence>
<dbReference type="GO" id="GO:0051087">
    <property type="term" value="F:protein-folding chaperone binding"/>
    <property type="evidence" value="ECO:0007669"/>
    <property type="project" value="TreeGrafter"/>
</dbReference>
<protein>
    <recommendedName>
        <fullName evidence="4">Chaperone DnaJ C-terminal domain-containing protein</fullName>
    </recommendedName>
</protein>
<feature type="compositionally biased region" description="Polar residues" evidence="3">
    <location>
        <begin position="144"/>
        <end position="162"/>
    </location>
</feature>
<feature type="domain" description="Chaperone DnaJ C-terminal" evidence="4">
    <location>
        <begin position="318"/>
        <end position="407"/>
    </location>
</feature>
<keyword evidence="6" id="KW-1185">Reference proteome</keyword>
<feature type="region of interest" description="Disordered" evidence="3">
    <location>
        <begin position="135"/>
        <end position="172"/>
    </location>
</feature>
<dbReference type="PANTHER" id="PTHR24078:SF553">
    <property type="entry name" value="DNAJ HOMOLOG SUBFAMILY B MEMBER 5"/>
    <property type="match status" value="1"/>
</dbReference>
<evidence type="ECO:0000313" key="6">
    <source>
        <dbReference type="Proteomes" id="UP000234275"/>
    </source>
</evidence>